<name>A0ACB9SC35_9MYRT</name>
<accession>A0ACB9SC35</accession>
<dbReference type="Proteomes" id="UP001057402">
    <property type="component" value="Chromosome 1"/>
</dbReference>
<comment type="caution">
    <text evidence="1">The sequence shown here is derived from an EMBL/GenBank/DDBJ whole genome shotgun (WGS) entry which is preliminary data.</text>
</comment>
<evidence type="ECO:0000313" key="2">
    <source>
        <dbReference type="Proteomes" id="UP001057402"/>
    </source>
</evidence>
<reference evidence="2" key="1">
    <citation type="journal article" date="2023" name="Front. Plant Sci.">
        <title>Chromosomal-level genome assembly of Melastoma candidum provides insights into trichome evolution.</title>
        <authorList>
            <person name="Zhong Y."/>
            <person name="Wu W."/>
            <person name="Sun C."/>
            <person name="Zou P."/>
            <person name="Liu Y."/>
            <person name="Dai S."/>
            <person name="Zhou R."/>
        </authorList>
    </citation>
    <scope>NUCLEOTIDE SEQUENCE [LARGE SCALE GENOMIC DNA]</scope>
</reference>
<sequence>MPSATMSGRRGYSYLKIIFLLFLLHSLSLYFYFRPSSSTPKPDLTNRIHEPRGALPHLPQGSSGDSSSSSGSVASRSMKPWPILPSYLPWTNPGHSPSVRSCEAFFGNGFLQDLPVISLPSSVHRGGGEEEEGGGFGVPSVRRCGVRSAREGTSG</sequence>
<gene>
    <name evidence="1" type="ORF">MLD38_000571</name>
</gene>
<protein>
    <submittedName>
        <fullName evidence="1">Uncharacterized protein</fullName>
    </submittedName>
</protein>
<evidence type="ECO:0000313" key="1">
    <source>
        <dbReference type="EMBL" id="KAI4388223.1"/>
    </source>
</evidence>
<organism evidence="1 2">
    <name type="scientific">Melastoma candidum</name>
    <dbReference type="NCBI Taxonomy" id="119954"/>
    <lineage>
        <taxon>Eukaryota</taxon>
        <taxon>Viridiplantae</taxon>
        <taxon>Streptophyta</taxon>
        <taxon>Embryophyta</taxon>
        <taxon>Tracheophyta</taxon>
        <taxon>Spermatophyta</taxon>
        <taxon>Magnoliopsida</taxon>
        <taxon>eudicotyledons</taxon>
        <taxon>Gunneridae</taxon>
        <taxon>Pentapetalae</taxon>
        <taxon>rosids</taxon>
        <taxon>malvids</taxon>
        <taxon>Myrtales</taxon>
        <taxon>Melastomataceae</taxon>
        <taxon>Melastomatoideae</taxon>
        <taxon>Melastomateae</taxon>
        <taxon>Melastoma</taxon>
    </lineage>
</organism>
<dbReference type="EMBL" id="CM042880">
    <property type="protein sequence ID" value="KAI4388223.1"/>
    <property type="molecule type" value="Genomic_DNA"/>
</dbReference>
<keyword evidence="2" id="KW-1185">Reference proteome</keyword>
<proteinExistence type="predicted"/>